<evidence type="ECO:0000259" key="2">
    <source>
        <dbReference type="Pfam" id="PF20241"/>
    </source>
</evidence>
<proteinExistence type="predicted"/>
<organism evidence="3 4">
    <name type="scientific">Urochloa decumbens</name>
    <dbReference type="NCBI Taxonomy" id="240449"/>
    <lineage>
        <taxon>Eukaryota</taxon>
        <taxon>Viridiplantae</taxon>
        <taxon>Streptophyta</taxon>
        <taxon>Embryophyta</taxon>
        <taxon>Tracheophyta</taxon>
        <taxon>Spermatophyta</taxon>
        <taxon>Magnoliopsida</taxon>
        <taxon>Liliopsida</taxon>
        <taxon>Poales</taxon>
        <taxon>Poaceae</taxon>
        <taxon>PACMAD clade</taxon>
        <taxon>Panicoideae</taxon>
        <taxon>Panicodae</taxon>
        <taxon>Paniceae</taxon>
        <taxon>Melinidinae</taxon>
        <taxon>Urochloa</taxon>
    </lineage>
</organism>
<accession>A0ABC8VWU7</accession>
<feature type="region of interest" description="Disordered" evidence="1">
    <location>
        <begin position="19"/>
        <end position="65"/>
    </location>
</feature>
<feature type="compositionally biased region" description="Basic and acidic residues" evidence="1">
    <location>
        <begin position="19"/>
        <end position="28"/>
    </location>
</feature>
<dbReference type="InterPro" id="IPR046533">
    <property type="entry name" value="DUF6598"/>
</dbReference>
<name>A0ABC8VWU7_9POAL</name>
<dbReference type="Proteomes" id="UP001497457">
    <property type="component" value="Chromosome 10rd"/>
</dbReference>
<keyword evidence="4" id="KW-1185">Reference proteome</keyword>
<dbReference type="EMBL" id="OZ075120">
    <property type="protein sequence ID" value="CAL4896849.1"/>
    <property type="molecule type" value="Genomic_DNA"/>
</dbReference>
<reference evidence="3 4" key="2">
    <citation type="submission" date="2024-10" db="EMBL/GenBank/DDBJ databases">
        <authorList>
            <person name="Ryan C."/>
        </authorList>
    </citation>
    <scope>NUCLEOTIDE SEQUENCE [LARGE SCALE GENOMIC DNA]</scope>
</reference>
<evidence type="ECO:0000256" key="1">
    <source>
        <dbReference type="SAM" id="MobiDB-lite"/>
    </source>
</evidence>
<feature type="domain" description="DUF6598" evidence="2">
    <location>
        <begin position="158"/>
        <end position="309"/>
    </location>
</feature>
<gene>
    <name evidence="3" type="ORF">URODEC1_LOCUS6886</name>
</gene>
<protein>
    <recommendedName>
        <fullName evidence="2">DUF6598 domain-containing protein</fullName>
    </recommendedName>
</protein>
<evidence type="ECO:0000313" key="4">
    <source>
        <dbReference type="Proteomes" id="UP001497457"/>
    </source>
</evidence>
<sequence length="317" mass="35232">MGKESADWEDMHETTLNKLDELNVHVYDEDGDGGVDDAAASSEDHDRDDAASEDSDSGSDDDTVPWGQRALQLLTIRANSPISSINAYDWVRGHCIYVQRDGQVQEEWSIWSSLAPVVLSWLTAASPWKFSLSLLQPATVLKPARRGLVGFILFPSHMNTQKPSARGSRGMFEITFLVIPSAIEANVEVRLKLKDLGSRSRAVYGKIKASSTDYGNKRVHLFSCERGRSWTVPSTSSSVALPLSPSAIALPSLPYRRKLEFQLEVDLTVVTISDNQEEEKNLKFTGLNLSHKVRSQEREVDGDQVEVNVTWNQIVAM</sequence>
<dbReference type="Pfam" id="PF20241">
    <property type="entry name" value="DUF6598"/>
    <property type="match status" value="1"/>
</dbReference>
<feature type="compositionally biased region" description="Acidic residues" evidence="1">
    <location>
        <begin position="51"/>
        <end position="63"/>
    </location>
</feature>
<evidence type="ECO:0000313" key="3">
    <source>
        <dbReference type="EMBL" id="CAL4896849.1"/>
    </source>
</evidence>
<reference evidence="4" key="1">
    <citation type="submission" date="2024-06" db="EMBL/GenBank/DDBJ databases">
        <authorList>
            <person name="Ryan C."/>
        </authorList>
    </citation>
    <scope>NUCLEOTIDE SEQUENCE [LARGE SCALE GENOMIC DNA]</scope>
</reference>
<dbReference type="AlphaFoldDB" id="A0ABC8VWU7"/>